<name>A0AA40AER2_9PEZI</name>
<evidence type="ECO:0000313" key="2">
    <source>
        <dbReference type="EMBL" id="KAK0714460.1"/>
    </source>
</evidence>
<organism evidence="2 3">
    <name type="scientific">Apiosordaria backusii</name>
    <dbReference type="NCBI Taxonomy" id="314023"/>
    <lineage>
        <taxon>Eukaryota</taxon>
        <taxon>Fungi</taxon>
        <taxon>Dikarya</taxon>
        <taxon>Ascomycota</taxon>
        <taxon>Pezizomycotina</taxon>
        <taxon>Sordariomycetes</taxon>
        <taxon>Sordariomycetidae</taxon>
        <taxon>Sordariales</taxon>
        <taxon>Lasiosphaeriaceae</taxon>
        <taxon>Apiosordaria</taxon>
    </lineage>
</organism>
<dbReference type="EMBL" id="JAUKTV010000015">
    <property type="protein sequence ID" value="KAK0714460.1"/>
    <property type="molecule type" value="Genomic_DNA"/>
</dbReference>
<evidence type="ECO:0000313" key="3">
    <source>
        <dbReference type="Proteomes" id="UP001172159"/>
    </source>
</evidence>
<feature type="domain" description="DUF7587" evidence="1">
    <location>
        <begin position="42"/>
        <end position="196"/>
    </location>
</feature>
<dbReference type="AlphaFoldDB" id="A0AA40AER2"/>
<evidence type="ECO:0000259" key="1">
    <source>
        <dbReference type="Pfam" id="PF24494"/>
    </source>
</evidence>
<accession>A0AA40AER2</accession>
<proteinExistence type="predicted"/>
<gene>
    <name evidence="2" type="ORF">B0T21DRAFT_375942</name>
</gene>
<dbReference type="Proteomes" id="UP001172159">
    <property type="component" value="Unassembled WGS sequence"/>
</dbReference>
<dbReference type="InterPro" id="IPR056009">
    <property type="entry name" value="DUF7587"/>
</dbReference>
<sequence>MDDDDLPFLMSGLVIDAATFPKSLNQQYHKNAKSIGPDDVKLYHVYDDLSQTPYREGLGICAGISDPPPGQQHKVTAKSLINHLNWSHRNATPYISLWDDWGKAEKEVERRLKKPTVFSNRTKTSTPRGDVKVAVISRNWLLQSDAFAFNLEEFLTRPENTELLTALRAKRTPISPKEWLAMHWIPDNAVTKVLTFTNTTPKQPPVGTVRQRLKTLTVQDFTECNGGSDGTLEARTLLRWHHVAPHVLKKRFLSLDGSVKEPTSKTQRKKQLGGTMRRLNREIPMLFNRNSIKLGDKLYQGLLVVGSMSDPIWRTVAPQKVLKDFQRRVVSIFRRVLSRAQCGPNGRDVWDCPENSNVTHPMTMLKNFTTWLFWEGILSFDDADMKGNTMSWLNTGSMNWVVRENRLEIEPIQRAAFVC</sequence>
<comment type="caution">
    <text evidence="2">The sequence shown here is derived from an EMBL/GenBank/DDBJ whole genome shotgun (WGS) entry which is preliminary data.</text>
</comment>
<protein>
    <recommendedName>
        <fullName evidence="1">DUF7587 domain-containing protein</fullName>
    </recommendedName>
</protein>
<reference evidence="2" key="1">
    <citation type="submission" date="2023-06" db="EMBL/GenBank/DDBJ databases">
        <title>Genome-scale phylogeny and comparative genomics of the fungal order Sordariales.</title>
        <authorList>
            <consortium name="Lawrence Berkeley National Laboratory"/>
            <person name="Hensen N."/>
            <person name="Bonometti L."/>
            <person name="Westerberg I."/>
            <person name="Brannstrom I.O."/>
            <person name="Guillou S."/>
            <person name="Cros-Aarteil S."/>
            <person name="Calhoun S."/>
            <person name="Haridas S."/>
            <person name="Kuo A."/>
            <person name="Mondo S."/>
            <person name="Pangilinan J."/>
            <person name="Riley R."/>
            <person name="Labutti K."/>
            <person name="Andreopoulos B."/>
            <person name="Lipzen A."/>
            <person name="Chen C."/>
            <person name="Yanf M."/>
            <person name="Daum C."/>
            <person name="Ng V."/>
            <person name="Clum A."/>
            <person name="Steindorff A."/>
            <person name="Ohm R."/>
            <person name="Martin F."/>
            <person name="Silar P."/>
            <person name="Natvig D."/>
            <person name="Lalanne C."/>
            <person name="Gautier V."/>
            <person name="Ament-Velasquez S.L."/>
            <person name="Kruys A."/>
            <person name="Hutchinson M.I."/>
            <person name="Powell A.J."/>
            <person name="Barry K."/>
            <person name="Miller A.N."/>
            <person name="Grigoriev I.V."/>
            <person name="Debuchy R."/>
            <person name="Gladieux P."/>
            <person name="Thoren M.H."/>
            <person name="Johannesson H."/>
        </authorList>
    </citation>
    <scope>NUCLEOTIDE SEQUENCE</scope>
    <source>
        <strain evidence="2">CBS 540.89</strain>
    </source>
</reference>
<keyword evidence="3" id="KW-1185">Reference proteome</keyword>
<dbReference type="Pfam" id="PF24494">
    <property type="entry name" value="DUF7587"/>
    <property type="match status" value="1"/>
</dbReference>